<keyword evidence="1" id="KW-0472">Membrane</keyword>
<protein>
    <recommendedName>
        <fullName evidence="4">SHOCT domain-containing protein</fullName>
    </recommendedName>
</protein>
<sequence length="240" mass="25609">MKITIRNAICGALAVALGVLTVAGLSAPLLSIGRGGSENGFVLMDLMSPYFFSTGQIDYRLMTAIIGLLCNFQCALGGLLLVTGLFSVIYDGLRGYVKKLAVACLVFHMLYAVSGFVYLIVFLNARDIDAYTLAYLPGIFALLVFIALFICSAKVSEKTILSARLTVERPPVSEETGESVASGKAAAELPAAAAGESEEQKIRYLKEYAQLYRDGIIDERELAAAKKRLGVSEGEGGTEA</sequence>
<dbReference type="AlphaFoldDB" id="A0A9D2IDR9"/>
<proteinExistence type="predicted"/>
<name>A0A9D2IDR9_9FIRM</name>
<evidence type="ECO:0000256" key="1">
    <source>
        <dbReference type="SAM" id="Phobius"/>
    </source>
</evidence>
<dbReference type="Proteomes" id="UP000824132">
    <property type="component" value="Unassembled WGS sequence"/>
</dbReference>
<evidence type="ECO:0000313" key="2">
    <source>
        <dbReference type="EMBL" id="HIZ03227.1"/>
    </source>
</evidence>
<feature type="transmembrane region" description="Helical" evidence="1">
    <location>
        <begin position="61"/>
        <end position="88"/>
    </location>
</feature>
<dbReference type="EMBL" id="DXCL01000018">
    <property type="protein sequence ID" value="HIZ03227.1"/>
    <property type="molecule type" value="Genomic_DNA"/>
</dbReference>
<accession>A0A9D2IDR9</accession>
<reference evidence="2" key="2">
    <citation type="submission" date="2021-04" db="EMBL/GenBank/DDBJ databases">
        <authorList>
            <person name="Gilroy R."/>
        </authorList>
    </citation>
    <scope>NUCLEOTIDE SEQUENCE</scope>
    <source>
        <strain evidence="2">CHK187-5294</strain>
    </source>
</reference>
<gene>
    <name evidence="2" type="ORF">H9727_02975</name>
</gene>
<keyword evidence="1" id="KW-1133">Transmembrane helix</keyword>
<feature type="transmembrane region" description="Helical" evidence="1">
    <location>
        <begin position="133"/>
        <end position="155"/>
    </location>
</feature>
<feature type="transmembrane region" description="Helical" evidence="1">
    <location>
        <begin position="100"/>
        <end position="121"/>
    </location>
</feature>
<evidence type="ECO:0000313" key="3">
    <source>
        <dbReference type="Proteomes" id="UP000824132"/>
    </source>
</evidence>
<keyword evidence="1" id="KW-0812">Transmembrane</keyword>
<reference evidence="2" key="1">
    <citation type="journal article" date="2021" name="PeerJ">
        <title>Extensive microbial diversity within the chicken gut microbiome revealed by metagenomics and culture.</title>
        <authorList>
            <person name="Gilroy R."/>
            <person name="Ravi A."/>
            <person name="Getino M."/>
            <person name="Pursley I."/>
            <person name="Horton D.L."/>
            <person name="Alikhan N.F."/>
            <person name="Baker D."/>
            <person name="Gharbi K."/>
            <person name="Hall N."/>
            <person name="Watson M."/>
            <person name="Adriaenssens E.M."/>
            <person name="Foster-Nyarko E."/>
            <person name="Jarju S."/>
            <person name="Secka A."/>
            <person name="Antonio M."/>
            <person name="Oren A."/>
            <person name="Chaudhuri R.R."/>
            <person name="La Ragione R."/>
            <person name="Hildebrand F."/>
            <person name="Pallen M.J."/>
        </authorList>
    </citation>
    <scope>NUCLEOTIDE SEQUENCE</scope>
    <source>
        <strain evidence="2">CHK187-5294</strain>
    </source>
</reference>
<evidence type="ECO:0008006" key="4">
    <source>
        <dbReference type="Google" id="ProtNLM"/>
    </source>
</evidence>
<comment type="caution">
    <text evidence="2">The sequence shown here is derived from an EMBL/GenBank/DDBJ whole genome shotgun (WGS) entry which is preliminary data.</text>
</comment>
<organism evidence="2 3">
    <name type="scientific">Candidatus Borkfalkia avistercoris</name>
    <dbReference type="NCBI Taxonomy" id="2838504"/>
    <lineage>
        <taxon>Bacteria</taxon>
        <taxon>Bacillati</taxon>
        <taxon>Bacillota</taxon>
        <taxon>Clostridia</taxon>
        <taxon>Christensenellales</taxon>
        <taxon>Christensenellaceae</taxon>
        <taxon>Candidatus Borkfalkia</taxon>
    </lineage>
</organism>